<proteinExistence type="predicted"/>
<accession>A0A660LBK7</accession>
<evidence type="ECO:0000313" key="3">
    <source>
        <dbReference type="Proteomes" id="UP000278962"/>
    </source>
</evidence>
<protein>
    <recommendedName>
        <fullName evidence="1">DUF7668 domain-containing protein</fullName>
    </recommendedName>
</protein>
<dbReference type="InterPro" id="IPR056085">
    <property type="entry name" value="DUF7668"/>
</dbReference>
<dbReference type="Proteomes" id="UP000278962">
    <property type="component" value="Unassembled WGS sequence"/>
</dbReference>
<feature type="domain" description="DUF7668" evidence="1">
    <location>
        <begin position="116"/>
        <end position="211"/>
    </location>
</feature>
<dbReference type="EMBL" id="RBIL01000001">
    <property type="protein sequence ID" value="RKQ90404.1"/>
    <property type="molecule type" value="Genomic_DNA"/>
</dbReference>
<gene>
    <name evidence="2" type="ORF">C8N24_0206</name>
</gene>
<sequence>MHSAVRAVPGYDRHETPSMLLDGASVATETEHGRVVTAQLTRRHETLEDAIDAGFFALGAAGITKGIRRQARAACEDYFYNRLRLTPDYVLPRLESLPPALEPLPEGMQKVLEDLVEYVVDGDYEELRELSGELLEEDDLRRRLEEDVPEALVLPPREIYRVEAITKSEDAEAPGWAFFLELWTDDGPARLHVEGEIEEANGRYEARLLDILP</sequence>
<evidence type="ECO:0000313" key="2">
    <source>
        <dbReference type="EMBL" id="RKQ90404.1"/>
    </source>
</evidence>
<organism evidence="2 3">
    <name type="scientific">Solirubrobacter pauli</name>
    <dbReference type="NCBI Taxonomy" id="166793"/>
    <lineage>
        <taxon>Bacteria</taxon>
        <taxon>Bacillati</taxon>
        <taxon>Actinomycetota</taxon>
        <taxon>Thermoleophilia</taxon>
        <taxon>Solirubrobacterales</taxon>
        <taxon>Solirubrobacteraceae</taxon>
        <taxon>Solirubrobacter</taxon>
    </lineage>
</organism>
<dbReference type="Pfam" id="PF24705">
    <property type="entry name" value="DUF7668"/>
    <property type="match status" value="1"/>
</dbReference>
<comment type="caution">
    <text evidence="2">The sequence shown here is derived from an EMBL/GenBank/DDBJ whole genome shotgun (WGS) entry which is preliminary data.</text>
</comment>
<name>A0A660LBK7_9ACTN</name>
<evidence type="ECO:0000259" key="1">
    <source>
        <dbReference type="Pfam" id="PF24705"/>
    </source>
</evidence>
<dbReference type="AlphaFoldDB" id="A0A660LBK7"/>
<reference evidence="2 3" key="1">
    <citation type="submission" date="2018-10" db="EMBL/GenBank/DDBJ databases">
        <title>Genomic Encyclopedia of Archaeal and Bacterial Type Strains, Phase II (KMG-II): from individual species to whole genera.</title>
        <authorList>
            <person name="Goeker M."/>
        </authorList>
    </citation>
    <scope>NUCLEOTIDE SEQUENCE [LARGE SCALE GENOMIC DNA]</scope>
    <source>
        <strain evidence="2 3">DSM 14954</strain>
    </source>
</reference>
<keyword evidence="3" id="KW-1185">Reference proteome</keyword>